<reference evidence="2 3" key="1">
    <citation type="journal article" date="2019" name="Int. J. Syst. Evol. Microbiol.">
        <title>The Global Catalogue of Microorganisms (GCM) 10K type strain sequencing project: providing services to taxonomists for standard genome sequencing and annotation.</title>
        <authorList>
            <consortium name="The Broad Institute Genomics Platform"/>
            <consortium name="The Broad Institute Genome Sequencing Center for Infectious Disease"/>
            <person name="Wu L."/>
            <person name="Ma J."/>
        </authorList>
    </citation>
    <scope>NUCLEOTIDE SEQUENCE [LARGE SCALE GENOMIC DNA]</scope>
    <source>
        <strain evidence="2 3">JCM 12696</strain>
    </source>
</reference>
<feature type="region of interest" description="Disordered" evidence="1">
    <location>
        <begin position="1"/>
        <end position="36"/>
    </location>
</feature>
<sequence>MTHRSAGPDRRRHTPRHASPGPPALADEDLMNRQHLGGSPRIRRSALAATAALAVVAGVAGAAPVSSPAAAAAKAGTPTLRLLTATDSVTLDRWRGEEGVYLDLGTYVAVEGAPLEFEVKRASYKEPVVAKQIIRNGKKTTARTLPEGTVKDFSGLTDFLQVTIADASGAPVTQVSETFCPNNASGRIHPDAPATSKYPESCPTNPFTLGSVWGVENGWASNTNLGYYSKPVDLSPGEYTATVSVKKNYRDLFGMKDEQKTVKLTVREIGEDDEGGAGAVGLRGSGSSGAAAPADHASMADHAGMTDHSGMTGAKGVKGAKGDTGAGTGGHGAGHHYLPDRGADAPAPPALPNALLADGKSARSLHLGDGPGHTDGSRIAPALQAAPKRPTGPARVPDVPKPDLRSLPAYDIAISDGEEGDTPGKDYMVFSANVWNAGPAPLVVDGFRSPGKDLMDAYQYFYDADGKQVGYSPSGTMEWDPRAGHEHWHFTDFASYRLLSADQKEIVRSGKEAFCLANTDAIDYTVKNANWHPENTDLSTACGVKSSISVREVLDVGSGDTYTQYLPGQSFDVTDLPNGTYYIQVIANPEKRLHETSVDNNVALRKVTLSGKPGARKAVAAPYDLIDVP</sequence>
<dbReference type="InterPro" id="IPR001695">
    <property type="entry name" value="Lysyl_oxidase"/>
</dbReference>
<keyword evidence="3" id="KW-1185">Reference proteome</keyword>
<evidence type="ECO:0000256" key="1">
    <source>
        <dbReference type="SAM" id="MobiDB-lite"/>
    </source>
</evidence>
<feature type="region of interest" description="Disordered" evidence="1">
    <location>
        <begin position="273"/>
        <end position="403"/>
    </location>
</feature>
<dbReference type="EMBL" id="BAAAKV010000072">
    <property type="protein sequence ID" value="GAA1194064.1"/>
    <property type="molecule type" value="Genomic_DNA"/>
</dbReference>
<dbReference type="PROSITE" id="PS51318">
    <property type="entry name" value="TAT"/>
    <property type="match status" value="1"/>
</dbReference>
<feature type="compositionally biased region" description="Gly residues" evidence="1">
    <location>
        <begin position="276"/>
        <end position="287"/>
    </location>
</feature>
<dbReference type="Gene3D" id="2.60.40.10">
    <property type="entry name" value="Immunoglobulins"/>
    <property type="match status" value="1"/>
</dbReference>
<feature type="compositionally biased region" description="Low complexity" evidence="1">
    <location>
        <begin position="288"/>
        <end position="297"/>
    </location>
</feature>
<comment type="caution">
    <text evidence="2">The sequence shown here is derived from an EMBL/GenBank/DDBJ whole genome shotgun (WGS) entry which is preliminary data.</text>
</comment>
<accession>A0ABN1V480</accession>
<dbReference type="InterPro" id="IPR013783">
    <property type="entry name" value="Ig-like_fold"/>
</dbReference>
<evidence type="ECO:0000313" key="3">
    <source>
        <dbReference type="Proteomes" id="UP001501371"/>
    </source>
</evidence>
<gene>
    <name evidence="2" type="ORF">GCM10009654_59010</name>
</gene>
<evidence type="ECO:0000313" key="2">
    <source>
        <dbReference type="EMBL" id="GAA1194064.1"/>
    </source>
</evidence>
<dbReference type="InterPro" id="IPR006311">
    <property type="entry name" value="TAT_signal"/>
</dbReference>
<feature type="compositionally biased region" description="Gly residues" evidence="1">
    <location>
        <begin position="322"/>
        <end position="332"/>
    </location>
</feature>
<dbReference type="Proteomes" id="UP001501371">
    <property type="component" value="Unassembled WGS sequence"/>
</dbReference>
<organism evidence="2 3">
    <name type="scientific">Streptomyces hebeiensis</name>
    <dbReference type="NCBI Taxonomy" id="229486"/>
    <lineage>
        <taxon>Bacteria</taxon>
        <taxon>Bacillati</taxon>
        <taxon>Actinomycetota</taxon>
        <taxon>Actinomycetes</taxon>
        <taxon>Kitasatosporales</taxon>
        <taxon>Streptomycetaceae</taxon>
        <taxon>Streptomyces</taxon>
    </lineage>
</organism>
<proteinExistence type="predicted"/>
<name>A0ABN1V480_9ACTN</name>
<dbReference type="Pfam" id="PF01186">
    <property type="entry name" value="Lysyl_oxidase"/>
    <property type="match status" value="1"/>
</dbReference>
<protein>
    <submittedName>
        <fullName evidence="2">Lysyl oxidase family protein</fullName>
    </submittedName>
</protein>